<evidence type="ECO:0000313" key="3">
    <source>
        <dbReference type="Proteomes" id="UP000006906"/>
    </source>
</evidence>
<feature type="compositionally biased region" description="Low complexity" evidence="1">
    <location>
        <begin position="423"/>
        <end position="433"/>
    </location>
</feature>
<sequence length="454" mass="48313">MPAVLCDSMPSTAFVSGASSLVGAEQRFWSAIPDDRSDISEEEELDQDFEQVIAPTCSQVLQRTSELCKGASDGAGEATVRDVRLLLRDLVTCVKSQTGLQQRKTPSCSSRQHGDVKAAELSTALAQLLAWFFERCGSQEDGSAVGAATVRRLQQRVERILRLLQTSAGIEPVQGQQHEQDVDGVPAFGFSNGRSRSSTPSFSMWSAPAPLQHLSSPPSSRSAGGTESEGSTWTTEVKGAAALTLALPPLPSPSLVAAAASMASATGPHGSPRSGHLPLWMRGSKGASVMLTECDTDAAIAAVPAEHQEQFLQRVQEQRQQLRACLAQQQDSYYQHSTSDTAQHAASKGAARPLPLPLLEGEDEAGVEEVEVGEMPLFPTQAHDLATGEPLANIIPAWPATGPGAFFFRVRGEAEGGRPPVARSPMAAGAGRRAPPPPPGFLTFWRRPVREQEP</sequence>
<reference evidence="2 3" key="1">
    <citation type="journal article" date="2007" name="Science">
        <title>The Chlamydomonas genome reveals the evolution of key animal and plant functions.</title>
        <authorList>
            <person name="Merchant S.S."/>
            <person name="Prochnik S.E."/>
            <person name="Vallon O."/>
            <person name="Harris E.H."/>
            <person name="Karpowicz S.J."/>
            <person name="Witman G.B."/>
            <person name="Terry A."/>
            <person name="Salamov A."/>
            <person name="Fritz-Laylin L.K."/>
            <person name="Marechal-Drouard L."/>
            <person name="Marshall W.F."/>
            <person name="Qu L.H."/>
            <person name="Nelson D.R."/>
            <person name="Sanderfoot A.A."/>
            <person name="Spalding M.H."/>
            <person name="Kapitonov V.V."/>
            <person name="Ren Q."/>
            <person name="Ferris P."/>
            <person name="Lindquist E."/>
            <person name="Shapiro H."/>
            <person name="Lucas S.M."/>
            <person name="Grimwood J."/>
            <person name="Schmutz J."/>
            <person name="Cardol P."/>
            <person name="Cerutti H."/>
            <person name="Chanfreau G."/>
            <person name="Chen C.L."/>
            <person name="Cognat V."/>
            <person name="Croft M.T."/>
            <person name="Dent R."/>
            <person name="Dutcher S."/>
            <person name="Fernandez E."/>
            <person name="Fukuzawa H."/>
            <person name="Gonzalez-Ballester D."/>
            <person name="Gonzalez-Halphen D."/>
            <person name="Hallmann A."/>
            <person name="Hanikenne M."/>
            <person name="Hippler M."/>
            <person name="Inwood W."/>
            <person name="Jabbari K."/>
            <person name="Kalanon M."/>
            <person name="Kuras R."/>
            <person name="Lefebvre P.A."/>
            <person name="Lemaire S.D."/>
            <person name="Lobanov A.V."/>
            <person name="Lohr M."/>
            <person name="Manuell A."/>
            <person name="Meier I."/>
            <person name="Mets L."/>
            <person name="Mittag M."/>
            <person name="Mittelmeier T."/>
            <person name="Moroney J.V."/>
            <person name="Moseley J."/>
            <person name="Napoli C."/>
            <person name="Nedelcu A.M."/>
            <person name="Niyogi K."/>
            <person name="Novoselov S.V."/>
            <person name="Paulsen I.T."/>
            <person name="Pazour G."/>
            <person name="Purton S."/>
            <person name="Ral J.P."/>
            <person name="Riano-Pachon D.M."/>
            <person name="Riekhof W."/>
            <person name="Rymarquis L."/>
            <person name="Schroda M."/>
            <person name="Stern D."/>
            <person name="Umen J."/>
            <person name="Willows R."/>
            <person name="Wilson N."/>
            <person name="Zimmer S.L."/>
            <person name="Allmer J."/>
            <person name="Balk J."/>
            <person name="Bisova K."/>
            <person name="Chen C.J."/>
            <person name="Elias M."/>
            <person name="Gendler K."/>
            <person name="Hauser C."/>
            <person name="Lamb M.R."/>
            <person name="Ledford H."/>
            <person name="Long J.C."/>
            <person name="Minagawa J."/>
            <person name="Page M.D."/>
            <person name="Pan J."/>
            <person name="Pootakham W."/>
            <person name="Roje S."/>
            <person name="Rose A."/>
            <person name="Stahlberg E."/>
            <person name="Terauchi A.M."/>
            <person name="Yang P."/>
            <person name="Ball S."/>
            <person name="Bowler C."/>
            <person name="Dieckmann C.L."/>
            <person name="Gladyshev V.N."/>
            <person name="Green P."/>
            <person name="Jorgensen R."/>
            <person name="Mayfield S."/>
            <person name="Mueller-Roeber B."/>
            <person name="Rajamani S."/>
            <person name="Sayre R.T."/>
            <person name="Brokstein P."/>
            <person name="Dubchak I."/>
            <person name="Goodstein D."/>
            <person name="Hornick L."/>
            <person name="Huang Y.W."/>
            <person name="Jhaveri J."/>
            <person name="Luo Y."/>
            <person name="Martinez D."/>
            <person name="Ngau W.C."/>
            <person name="Otillar B."/>
            <person name="Poliakov A."/>
            <person name="Porter A."/>
            <person name="Szajkowski L."/>
            <person name="Werner G."/>
            <person name="Zhou K."/>
            <person name="Grigoriev I.V."/>
            <person name="Rokhsar D.S."/>
            <person name="Grossman A.R."/>
        </authorList>
    </citation>
    <scope>NUCLEOTIDE SEQUENCE [LARGE SCALE GENOMIC DNA]</scope>
    <source>
        <strain evidence="3">CC-503</strain>
    </source>
</reference>
<name>A0A2K3D8A9_CHLRE</name>
<evidence type="ECO:0000313" key="2">
    <source>
        <dbReference type="EMBL" id="PNW76770.1"/>
    </source>
</evidence>
<protein>
    <submittedName>
        <fullName evidence="2">Uncharacterized protein</fullName>
    </submittedName>
</protein>
<dbReference type="InParanoid" id="A0A2K3D8A9"/>
<organism evidence="2 3">
    <name type="scientific">Chlamydomonas reinhardtii</name>
    <name type="common">Chlamydomonas smithii</name>
    <dbReference type="NCBI Taxonomy" id="3055"/>
    <lineage>
        <taxon>Eukaryota</taxon>
        <taxon>Viridiplantae</taxon>
        <taxon>Chlorophyta</taxon>
        <taxon>core chlorophytes</taxon>
        <taxon>Chlorophyceae</taxon>
        <taxon>CS clade</taxon>
        <taxon>Chlamydomonadales</taxon>
        <taxon>Chlamydomonadaceae</taxon>
        <taxon>Chlamydomonas</taxon>
    </lineage>
</organism>
<dbReference type="EMBL" id="CM008972">
    <property type="protein sequence ID" value="PNW76770.1"/>
    <property type="molecule type" value="Genomic_DNA"/>
</dbReference>
<dbReference type="OrthoDB" id="541795at2759"/>
<feature type="compositionally biased region" description="Low complexity" evidence="1">
    <location>
        <begin position="219"/>
        <end position="234"/>
    </location>
</feature>
<accession>A0A2K3D8A9</accession>
<feature type="compositionally biased region" description="Polar residues" evidence="1">
    <location>
        <begin position="192"/>
        <end position="204"/>
    </location>
</feature>
<gene>
    <name evidence="2" type="ORF">CHLRE_11g475500v5</name>
</gene>
<dbReference type="GeneID" id="5727562"/>
<dbReference type="RefSeq" id="XP_042919621.1">
    <property type="nucleotide sequence ID" value="XM_043067616.1"/>
</dbReference>
<dbReference type="Gramene" id="PNW76770">
    <property type="protein sequence ID" value="PNW76770"/>
    <property type="gene ID" value="CHLRE_11g475500v5"/>
</dbReference>
<dbReference type="Proteomes" id="UP000006906">
    <property type="component" value="Chromosome 11"/>
</dbReference>
<feature type="region of interest" description="Disordered" evidence="1">
    <location>
        <begin position="171"/>
        <end position="234"/>
    </location>
</feature>
<proteinExistence type="predicted"/>
<dbReference type="ExpressionAtlas" id="A0A2K3D8A9">
    <property type="expression patterns" value="baseline and differential"/>
</dbReference>
<evidence type="ECO:0000256" key="1">
    <source>
        <dbReference type="SAM" id="MobiDB-lite"/>
    </source>
</evidence>
<keyword evidence="3" id="KW-1185">Reference proteome</keyword>
<dbReference type="KEGG" id="cre:CHLRE_11g475500v5"/>
<dbReference type="AlphaFoldDB" id="A0A2K3D8A9"/>
<feature type="region of interest" description="Disordered" evidence="1">
    <location>
        <begin position="415"/>
        <end position="454"/>
    </location>
</feature>